<comment type="subcellular location">
    <subcellularLocation>
        <location evidence="7">Membrane</location>
        <topology evidence="7">Single-pass type II membrane protein</topology>
    </subcellularLocation>
</comment>
<dbReference type="GO" id="GO:0016020">
    <property type="term" value="C:membrane"/>
    <property type="evidence" value="ECO:0007669"/>
    <property type="project" value="UniProtKB-SubCell"/>
</dbReference>
<comment type="caution">
    <text evidence="7">Lacks conserved residue(s) required for the propagation of feature annotation.</text>
</comment>
<dbReference type="Proteomes" id="UP000183994">
    <property type="component" value="Unassembled WGS sequence"/>
</dbReference>
<comment type="similarity">
    <text evidence="2 7">Belongs to the peptidase S26 family.</text>
</comment>
<keyword evidence="5 7" id="KW-0378">Hydrolase</keyword>
<dbReference type="PANTHER" id="PTHR43390:SF1">
    <property type="entry name" value="CHLOROPLAST PROCESSING PEPTIDASE"/>
    <property type="match status" value="1"/>
</dbReference>
<dbReference type="InterPro" id="IPR036286">
    <property type="entry name" value="LexA/Signal_pep-like_sf"/>
</dbReference>
<sequence>MKELKPRNAFHAVLLSAHIPGLGQMYNGELLFGALLVVCFSFGLAGLYGFGVLHGLSGVIWGLALVTAFYVYQMVDAWLGARKRFEYYPKKYNHWIYYTIYSLGFLAVCTVLLLPVISLAASLNLYKIPSNSMSPTLESGDVILVDEHAFEKYPPQRWDCMVFNNPKKPGRVMVKRVIGLPGEKLEIRFRNLVIDGKKEPDGFGSYTEPMPTDKKGLKKENFGPLNIPYGKFFVLGDNRSHSRDSRHFGLVDESDVIGKPILVVYSWDMSRVMIPIE</sequence>
<dbReference type="GO" id="GO:0004252">
    <property type="term" value="F:serine-type endopeptidase activity"/>
    <property type="evidence" value="ECO:0007669"/>
    <property type="project" value="InterPro"/>
</dbReference>
<dbReference type="PROSITE" id="PS00760">
    <property type="entry name" value="SPASE_I_2"/>
    <property type="match status" value="1"/>
</dbReference>
<comment type="catalytic activity">
    <reaction evidence="1 7">
        <text>Cleavage of hydrophobic, N-terminal signal or leader sequences from secreted and periplasmic proteins.</text>
        <dbReference type="EC" id="3.4.21.89"/>
    </reaction>
</comment>
<evidence type="ECO:0000256" key="1">
    <source>
        <dbReference type="ARBA" id="ARBA00000677"/>
    </source>
</evidence>
<dbReference type="InterPro" id="IPR019758">
    <property type="entry name" value="Pept_S26A_signal_pept_1_CS"/>
</dbReference>
<accession>A0A1M6HQK5</accession>
<dbReference type="NCBIfam" id="TIGR02227">
    <property type="entry name" value="sigpep_I_bact"/>
    <property type="match status" value="1"/>
</dbReference>
<dbReference type="RefSeq" id="WP_073474134.1">
    <property type="nucleotide sequence ID" value="NZ_FQZU01000005.1"/>
</dbReference>
<keyword evidence="7" id="KW-0812">Transmembrane</keyword>
<gene>
    <name evidence="9" type="ORF">SAMN02745216_01286</name>
</gene>
<keyword evidence="7" id="KW-0645">Protease</keyword>
<organism evidence="9 10">
    <name type="scientific">Desulfatibacillum alkenivorans DSM 16219</name>
    <dbReference type="NCBI Taxonomy" id="1121393"/>
    <lineage>
        <taxon>Bacteria</taxon>
        <taxon>Pseudomonadati</taxon>
        <taxon>Thermodesulfobacteriota</taxon>
        <taxon>Desulfobacteria</taxon>
        <taxon>Desulfobacterales</taxon>
        <taxon>Desulfatibacillaceae</taxon>
        <taxon>Desulfatibacillum</taxon>
    </lineage>
</organism>
<dbReference type="GO" id="GO:0009003">
    <property type="term" value="F:signal peptidase activity"/>
    <property type="evidence" value="ECO:0007669"/>
    <property type="project" value="UniProtKB-EC"/>
</dbReference>
<feature type="transmembrane region" description="Helical" evidence="7">
    <location>
        <begin position="59"/>
        <end position="79"/>
    </location>
</feature>
<keyword evidence="10" id="KW-1185">Reference proteome</keyword>
<dbReference type="AlphaFoldDB" id="A0A1M6HQK5"/>
<dbReference type="OrthoDB" id="9815782at2"/>
<reference evidence="10" key="1">
    <citation type="submission" date="2016-11" db="EMBL/GenBank/DDBJ databases">
        <authorList>
            <person name="Varghese N."/>
            <person name="Submissions S."/>
        </authorList>
    </citation>
    <scope>NUCLEOTIDE SEQUENCE [LARGE SCALE GENOMIC DNA]</scope>
    <source>
        <strain evidence="10">DSM 16219</strain>
    </source>
</reference>
<dbReference type="CDD" id="cd06530">
    <property type="entry name" value="S26_SPase_I"/>
    <property type="match status" value="1"/>
</dbReference>
<dbReference type="InterPro" id="IPR000223">
    <property type="entry name" value="Pept_S26A_signal_pept_1"/>
</dbReference>
<dbReference type="PANTHER" id="PTHR43390">
    <property type="entry name" value="SIGNAL PEPTIDASE I"/>
    <property type="match status" value="1"/>
</dbReference>
<evidence type="ECO:0000313" key="10">
    <source>
        <dbReference type="Proteomes" id="UP000183994"/>
    </source>
</evidence>
<evidence type="ECO:0000256" key="2">
    <source>
        <dbReference type="ARBA" id="ARBA00009370"/>
    </source>
</evidence>
<dbReference type="GO" id="GO:0006465">
    <property type="term" value="P:signal peptide processing"/>
    <property type="evidence" value="ECO:0007669"/>
    <property type="project" value="InterPro"/>
</dbReference>
<proteinExistence type="inferred from homology"/>
<evidence type="ECO:0000256" key="3">
    <source>
        <dbReference type="ARBA" id="ARBA00013208"/>
    </source>
</evidence>
<dbReference type="Gene3D" id="2.10.109.10">
    <property type="entry name" value="Umud Fragment, subunit A"/>
    <property type="match status" value="1"/>
</dbReference>
<evidence type="ECO:0000256" key="5">
    <source>
        <dbReference type="ARBA" id="ARBA00022801"/>
    </source>
</evidence>
<protein>
    <recommendedName>
        <fullName evidence="4 7">Signal peptidase I</fullName>
        <ecNumber evidence="3 7">3.4.21.89</ecNumber>
    </recommendedName>
</protein>
<keyword evidence="7" id="KW-0472">Membrane</keyword>
<feature type="transmembrane region" description="Helical" evidence="7">
    <location>
        <begin position="100"/>
        <end position="126"/>
    </location>
</feature>
<dbReference type="SUPFAM" id="SSF51306">
    <property type="entry name" value="LexA/Signal peptidase"/>
    <property type="match status" value="1"/>
</dbReference>
<dbReference type="InterPro" id="IPR019533">
    <property type="entry name" value="Peptidase_S26"/>
</dbReference>
<evidence type="ECO:0000256" key="7">
    <source>
        <dbReference type="RuleBase" id="RU362042"/>
    </source>
</evidence>
<dbReference type="Pfam" id="PF10502">
    <property type="entry name" value="Peptidase_S26"/>
    <property type="match status" value="1"/>
</dbReference>
<feature type="domain" description="Peptidase S26" evidence="8">
    <location>
        <begin position="107"/>
        <end position="264"/>
    </location>
</feature>
<evidence type="ECO:0000259" key="8">
    <source>
        <dbReference type="Pfam" id="PF10502"/>
    </source>
</evidence>
<dbReference type="EMBL" id="FQZU01000005">
    <property type="protein sequence ID" value="SHJ24374.1"/>
    <property type="molecule type" value="Genomic_DNA"/>
</dbReference>
<feature type="active site" evidence="6">
    <location>
        <position position="175"/>
    </location>
</feature>
<evidence type="ECO:0000256" key="4">
    <source>
        <dbReference type="ARBA" id="ARBA00019232"/>
    </source>
</evidence>
<feature type="transmembrane region" description="Helical" evidence="7">
    <location>
        <begin position="30"/>
        <end position="53"/>
    </location>
</feature>
<dbReference type="PRINTS" id="PR00727">
    <property type="entry name" value="LEADERPTASE"/>
</dbReference>
<keyword evidence="7" id="KW-1133">Transmembrane helix</keyword>
<name>A0A1M6HQK5_9BACT</name>
<evidence type="ECO:0000256" key="6">
    <source>
        <dbReference type="PIRSR" id="PIRSR600223-1"/>
    </source>
</evidence>
<dbReference type="InterPro" id="IPR019757">
    <property type="entry name" value="Pept_S26A_signal_pept_1_Lys-AS"/>
</dbReference>
<dbReference type="EC" id="3.4.21.89" evidence="3 7"/>
<dbReference type="STRING" id="1121393.SAMN02745216_01286"/>
<feature type="active site" evidence="6">
    <location>
        <position position="132"/>
    </location>
</feature>
<evidence type="ECO:0000313" key="9">
    <source>
        <dbReference type="EMBL" id="SHJ24374.1"/>
    </source>
</evidence>
<dbReference type="PROSITE" id="PS00761">
    <property type="entry name" value="SPASE_I_3"/>
    <property type="match status" value="1"/>
</dbReference>